<dbReference type="SUPFAM" id="SSF53756">
    <property type="entry name" value="UDP-Glycosyltransferase/glycogen phosphorylase"/>
    <property type="match status" value="1"/>
</dbReference>
<dbReference type="EMBL" id="PRDS01000008">
    <property type="protein sequence ID" value="PPB79941.1"/>
    <property type="molecule type" value="Genomic_DNA"/>
</dbReference>
<dbReference type="Gene3D" id="3.40.50.2000">
    <property type="entry name" value="Glycogen Phosphorylase B"/>
    <property type="match status" value="1"/>
</dbReference>
<name>A0A2S5JEV3_9RHOB</name>
<proteinExistence type="predicted"/>
<sequence length="447" mass="51061">MALLRKFFHILKPVHFRKFFSVARQDGPAEALRRAAYFSRLIISDAARSDVRQYGRADEVPTRLGGFFPFWTEISKADAFHISTPSIKRIRKRRLAIIGDLNLPQCRKYRVEQVNDLWRCADAEVEYSHYEDFPRSARIMQNATHVMFYRLKTQDITCDYLYEARRLGLPVAYDIDDPLFSVAAYQNYGAAQTFDRSLMDHFLREAPRYAAFMDACDVVCVSTPTLAALARQHTPRPVFVRRNFADKHTLASGSRAIQDAIPHKSGSTPFTFSISTGSTGRSADFRDAFNALGDISREQPNLRIVIIGHFRMNDVPRRIRDRVKLVPFVDYDQYLTHLARSDCNLIPMADDLFNRCKSGVRVIDSCAAAVPAIVTQVGDGRNLVQNSQTGIVLNKDTGWKEAISIMVSDRDRTMKMGQAARRLIESRWSASMDEQIVDPQFKHWFLS</sequence>
<evidence type="ECO:0000313" key="2">
    <source>
        <dbReference type="Proteomes" id="UP000239736"/>
    </source>
</evidence>
<dbReference type="GO" id="GO:0016740">
    <property type="term" value="F:transferase activity"/>
    <property type="evidence" value="ECO:0007669"/>
    <property type="project" value="UniProtKB-KW"/>
</dbReference>
<dbReference type="RefSeq" id="WP_104072144.1">
    <property type="nucleotide sequence ID" value="NZ_PRDS01000008.1"/>
</dbReference>
<dbReference type="Proteomes" id="UP000239736">
    <property type="component" value="Unassembled WGS sequence"/>
</dbReference>
<accession>A0A2S5JEV3</accession>
<gene>
    <name evidence="1" type="ORF">LV82_02498</name>
</gene>
<dbReference type="PANTHER" id="PTHR12526">
    <property type="entry name" value="GLYCOSYLTRANSFERASE"/>
    <property type="match status" value="1"/>
</dbReference>
<protein>
    <submittedName>
        <fullName evidence="1">Glycosyl transferase family 1</fullName>
    </submittedName>
</protein>
<keyword evidence="2" id="KW-1185">Reference proteome</keyword>
<dbReference type="OrthoDB" id="9801573at2"/>
<organism evidence="1 2">
    <name type="scientific">Albidovulum inexpectatum</name>
    <dbReference type="NCBI Taxonomy" id="196587"/>
    <lineage>
        <taxon>Bacteria</taxon>
        <taxon>Pseudomonadati</taxon>
        <taxon>Pseudomonadota</taxon>
        <taxon>Alphaproteobacteria</taxon>
        <taxon>Rhodobacterales</taxon>
        <taxon>Paracoccaceae</taxon>
        <taxon>Albidovulum</taxon>
    </lineage>
</organism>
<dbReference type="AlphaFoldDB" id="A0A2S5JEV3"/>
<reference evidence="1 2" key="1">
    <citation type="submission" date="2018-01" db="EMBL/GenBank/DDBJ databases">
        <title>Genomic Encyclopedia of Archaeal and Bacterial Type Strains, Phase II (KMG-II): from individual species to whole genera.</title>
        <authorList>
            <person name="Goeker M."/>
        </authorList>
    </citation>
    <scope>NUCLEOTIDE SEQUENCE [LARGE SCALE GENOMIC DNA]</scope>
    <source>
        <strain evidence="1 2">DSM 12048</strain>
    </source>
</reference>
<keyword evidence="1" id="KW-0808">Transferase</keyword>
<evidence type="ECO:0000313" key="1">
    <source>
        <dbReference type="EMBL" id="PPB79941.1"/>
    </source>
</evidence>
<dbReference type="Pfam" id="PF13692">
    <property type="entry name" value="Glyco_trans_1_4"/>
    <property type="match status" value="1"/>
</dbReference>
<comment type="caution">
    <text evidence="1">The sequence shown here is derived from an EMBL/GenBank/DDBJ whole genome shotgun (WGS) entry which is preliminary data.</text>
</comment>